<evidence type="ECO:0000256" key="1">
    <source>
        <dbReference type="SAM" id="Phobius"/>
    </source>
</evidence>
<keyword evidence="1" id="KW-1133">Transmembrane helix</keyword>
<evidence type="ECO:0000313" key="2">
    <source>
        <dbReference type="EMBL" id="HEU97469.1"/>
    </source>
</evidence>
<feature type="transmembrane region" description="Helical" evidence="1">
    <location>
        <begin position="466"/>
        <end position="485"/>
    </location>
</feature>
<feature type="transmembrane region" description="Helical" evidence="1">
    <location>
        <begin position="64"/>
        <end position="81"/>
    </location>
</feature>
<name>A0A7C2UKQ6_9CREN</name>
<feature type="transmembrane region" description="Helical" evidence="1">
    <location>
        <begin position="40"/>
        <end position="57"/>
    </location>
</feature>
<feature type="transmembrane region" description="Helical" evidence="1">
    <location>
        <begin position="366"/>
        <end position="387"/>
    </location>
</feature>
<comment type="caution">
    <text evidence="2">The sequence shown here is derived from an EMBL/GenBank/DDBJ whole genome shotgun (WGS) entry which is preliminary data.</text>
</comment>
<dbReference type="EMBL" id="DSFE01000035">
    <property type="protein sequence ID" value="HEU97469.1"/>
    <property type="molecule type" value="Genomic_DNA"/>
</dbReference>
<feature type="transmembrane region" description="Helical" evidence="1">
    <location>
        <begin position="255"/>
        <end position="272"/>
    </location>
</feature>
<proteinExistence type="predicted"/>
<accession>A0A7C2UKQ6</accession>
<gene>
    <name evidence="2" type="ORF">ENO36_01245</name>
</gene>
<feature type="transmembrane region" description="Helical" evidence="1">
    <location>
        <begin position="416"/>
        <end position="435"/>
    </location>
</feature>
<protein>
    <recommendedName>
        <fullName evidence="3">Glycosyltransferase RgtA/B/C/D-like domain-containing protein</fullName>
    </recommendedName>
</protein>
<dbReference type="AlphaFoldDB" id="A0A7C2UKQ6"/>
<keyword evidence="1" id="KW-0812">Transmembrane</keyword>
<feature type="transmembrane region" description="Helical" evidence="1">
    <location>
        <begin position="279"/>
        <end position="297"/>
    </location>
</feature>
<sequence length="642" mass="71849">MEVRAKRYLPSSLAILSFALSALALESLSSSGKVKLFFDYAMWGSFFLSLLALWIDSQMFSSHSVISTMLLELIGGFLVILGRIGSILANGTFSLGYFLPLFGTYYTKTGLTLSLLIFPGAFLTFAFSFFHAVMGSPLPFSSGPSIRSLLLQSKYYLNVLSFSLSARPLILYLLVGAVAFVFRFYPELKWGSWLIGWDTPEYVAHLEDFVTNLNPFSSYYWQGGMRNIPPMLDIILLPAALLGGAWEAFKLYPSIAYGILTSLSALLAYRVYRAGLKGSLFAGLFTMLFVLNLRISWDYQRQLLGSIFLLAFLIKAEEWKDELVIWRSFTLVLLSSFASMSHEVIGLAIFVSSLVLLYISAKRGSLLGFFSGLISAFIAFSLEAWYWKGVFTYSPNVGYLPVGIVSSLYDLESPWVVSYLIAGMGIAIPLSLYTMSKHPRPLVNASAIALIFAGISPLIAPSTSVATWYRFLIGVSPILSTMTAVGAVEVLKDWRTFFSFFLLFSLPGLAFSYGYNLSMIYPRELREFPYALVPSSPEISYLQVEKFFSENYTYPLPIIADPDIARYVHLSIRNPLPQQLMWSSPSNDTICYAAEISKEAYIVTRTNLSSTFFECISEYNIEEYLGSIFLYKVSLTRVDKAQ</sequence>
<dbReference type="Proteomes" id="UP000885664">
    <property type="component" value="Unassembled WGS sequence"/>
</dbReference>
<reference evidence="2" key="1">
    <citation type="journal article" date="2020" name="mSystems">
        <title>Genome- and Community-Level Interaction Insights into Carbon Utilization and Element Cycling Functions of Hydrothermarchaeota in Hydrothermal Sediment.</title>
        <authorList>
            <person name="Zhou Z."/>
            <person name="Liu Y."/>
            <person name="Xu W."/>
            <person name="Pan J."/>
            <person name="Luo Z.H."/>
            <person name="Li M."/>
        </authorList>
    </citation>
    <scope>NUCLEOTIDE SEQUENCE [LARGE SCALE GENOMIC DNA]</scope>
    <source>
        <strain evidence="2">SpSt-1259</strain>
    </source>
</reference>
<feature type="transmembrane region" description="Helical" evidence="1">
    <location>
        <begin position="113"/>
        <end position="135"/>
    </location>
</feature>
<feature type="transmembrane region" description="Helical" evidence="1">
    <location>
        <begin position="87"/>
        <end position="106"/>
    </location>
</feature>
<organism evidence="2">
    <name type="scientific">Fervidicoccus fontis</name>
    <dbReference type="NCBI Taxonomy" id="683846"/>
    <lineage>
        <taxon>Archaea</taxon>
        <taxon>Thermoproteota</taxon>
        <taxon>Thermoprotei</taxon>
        <taxon>Fervidicoccales</taxon>
        <taxon>Fervidicoccaceae</taxon>
        <taxon>Fervidicoccus</taxon>
    </lineage>
</organism>
<evidence type="ECO:0008006" key="3">
    <source>
        <dbReference type="Google" id="ProtNLM"/>
    </source>
</evidence>
<feature type="transmembrane region" description="Helical" evidence="1">
    <location>
        <begin position="329"/>
        <end position="359"/>
    </location>
</feature>
<feature type="transmembrane region" description="Helical" evidence="1">
    <location>
        <begin position="231"/>
        <end position="249"/>
    </location>
</feature>
<keyword evidence="1" id="KW-0472">Membrane</keyword>
<feature type="transmembrane region" description="Helical" evidence="1">
    <location>
        <begin position="442"/>
        <end position="460"/>
    </location>
</feature>
<feature type="transmembrane region" description="Helical" evidence="1">
    <location>
        <begin position="155"/>
        <end position="182"/>
    </location>
</feature>
<feature type="transmembrane region" description="Helical" evidence="1">
    <location>
        <begin position="497"/>
        <end position="515"/>
    </location>
</feature>